<dbReference type="InterPro" id="IPR036388">
    <property type="entry name" value="WH-like_DNA-bd_sf"/>
</dbReference>
<accession>A0A841C3W3</accession>
<dbReference type="SUPFAM" id="SSF46785">
    <property type="entry name" value="Winged helix' DNA-binding domain"/>
    <property type="match status" value="1"/>
</dbReference>
<proteinExistence type="predicted"/>
<protein>
    <submittedName>
        <fullName evidence="1">DNA-binding transcriptional ArsR family regulator</fullName>
    </submittedName>
</protein>
<keyword evidence="2" id="KW-1185">Reference proteome</keyword>
<reference evidence="1 2" key="1">
    <citation type="submission" date="2020-08" db="EMBL/GenBank/DDBJ databases">
        <title>Sequencing the genomes of 1000 actinobacteria strains.</title>
        <authorList>
            <person name="Klenk H.-P."/>
        </authorList>
    </citation>
    <scope>NUCLEOTIDE SEQUENCE [LARGE SCALE GENOMIC DNA]</scope>
    <source>
        <strain evidence="1 2">DSM 45362</strain>
    </source>
</reference>
<sequence>MLRIVFTSEDIARTRIASQPDPGWEMIMGLQMLRRQQGDLLFTEWRQTSLAELKAKVPRDELRLLLALSPTIGYYPDFLTPAESARGLEYGLEAIRSTPIPMLGRDLRRLAERNSKLPPGIPELVRGEPAALKRLTDSMRAFHSLAIAPHQPRIDSAIDRDRGQRMREMMNGGVEALLNSLRPMASYSGGELRVPAHRDQEVHLGGRGLTLIPSYFNLVQPVTLFDPELPPVLIYPVERPPGTIVTVEAKENGSLGPLIGQTRSAMLYAIGTGATTSDLARRAAISVASASEHATILRDARLITSHRDRNRMVHQLTRLGMELLRND</sequence>
<evidence type="ECO:0000313" key="1">
    <source>
        <dbReference type="EMBL" id="MBB5873752.1"/>
    </source>
</evidence>
<dbReference type="EMBL" id="JACHMN010000003">
    <property type="protein sequence ID" value="MBB5873752.1"/>
    <property type="molecule type" value="Genomic_DNA"/>
</dbReference>
<dbReference type="CDD" id="cd00090">
    <property type="entry name" value="HTH_ARSR"/>
    <property type="match status" value="1"/>
</dbReference>
<dbReference type="Proteomes" id="UP000587527">
    <property type="component" value="Unassembled WGS sequence"/>
</dbReference>
<dbReference type="AlphaFoldDB" id="A0A841C3W3"/>
<organism evidence="1 2">
    <name type="scientific">Allocatelliglobosispora scoriae</name>
    <dbReference type="NCBI Taxonomy" id="643052"/>
    <lineage>
        <taxon>Bacteria</taxon>
        <taxon>Bacillati</taxon>
        <taxon>Actinomycetota</taxon>
        <taxon>Actinomycetes</taxon>
        <taxon>Micromonosporales</taxon>
        <taxon>Micromonosporaceae</taxon>
        <taxon>Allocatelliglobosispora</taxon>
    </lineage>
</organism>
<dbReference type="Gene3D" id="1.10.10.10">
    <property type="entry name" value="Winged helix-like DNA-binding domain superfamily/Winged helix DNA-binding domain"/>
    <property type="match status" value="1"/>
</dbReference>
<name>A0A841C3W3_9ACTN</name>
<dbReference type="InterPro" id="IPR011991">
    <property type="entry name" value="ArsR-like_HTH"/>
</dbReference>
<dbReference type="GO" id="GO:0003677">
    <property type="term" value="F:DNA binding"/>
    <property type="evidence" value="ECO:0007669"/>
    <property type="project" value="UniProtKB-KW"/>
</dbReference>
<dbReference type="RefSeq" id="WP_184845314.1">
    <property type="nucleotide sequence ID" value="NZ_JACHMN010000003.1"/>
</dbReference>
<gene>
    <name evidence="1" type="ORF">F4553_007186</name>
</gene>
<keyword evidence="1" id="KW-0238">DNA-binding</keyword>
<dbReference type="InterPro" id="IPR036390">
    <property type="entry name" value="WH_DNA-bd_sf"/>
</dbReference>
<comment type="caution">
    <text evidence="1">The sequence shown here is derived from an EMBL/GenBank/DDBJ whole genome shotgun (WGS) entry which is preliminary data.</text>
</comment>
<evidence type="ECO:0000313" key="2">
    <source>
        <dbReference type="Proteomes" id="UP000587527"/>
    </source>
</evidence>